<organism evidence="1 2">
    <name type="scientific">Ceratobasidium theobromae</name>
    <dbReference type="NCBI Taxonomy" id="1582974"/>
    <lineage>
        <taxon>Eukaryota</taxon>
        <taxon>Fungi</taxon>
        <taxon>Dikarya</taxon>
        <taxon>Basidiomycota</taxon>
        <taxon>Agaricomycotina</taxon>
        <taxon>Agaricomycetes</taxon>
        <taxon>Cantharellales</taxon>
        <taxon>Ceratobasidiaceae</taxon>
        <taxon>Ceratobasidium</taxon>
    </lineage>
</organism>
<protein>
    <submittedName>
        <fullName evidence="1">Uncharacterized protein</fullName>
    </submittedName>
</protein>
<dbReference type="Proteomes" id="UP000383932">
    <property type="component" value="Unassembled WGS sequence"/>
</dbReference>
<evidence type="ECO:0000313" key="2">
    <source>
        <dbReference type="Proteomes" id="UP000383932"/>
    </source>
</evidence>
<comment type="caution">
    <text evidence="1">The sequence shown here is derived from an EMBL/GenBank/DDBJ whole genome shotgun (WGS) entry which is preliminary data.</text>
</comment>
<gene>
    <name evidence="1" type="ORF">CTheo_8029</name>
</gene>
<evidence type="ECO:0000313" key="1">
    <source>
        <dbReference type="EMBL" id="KAB5588528.1"/>
    </source>
</evidence>
<sequence>MAIEGILTGLQKKVIRQFEPLDQVYTKKLLFQFLRQAYSRYTACQVPSRFTIDRNVEMENPSLLVCIVTEGTFSPGGGLWWLEQPDKRWHETLVDLYDNCFSPATAEALISKFKKRIVVQVACGVGLDIGGVQELQEWIYRTDLIDGIIAPTKEALHPGQLTGFITNLALLLFVEGSSYDAALVEAWLLDEEARKHTDMVLLGSGNQALLFKWASLGRPLGQDLPHCGCGNQFTARWRHKKMIEAPNLFTHIYKCAGCSKYLKMQIKMPSSFRQLEACGTGYIMSPWPTPDPDVIFTFSDYSK</sequence>
<keyword evidence="2" id="KW-1185">Reference proteome</keyword>
<dbReference type="EMBL" id="SSOP01000429">
    <property type="protein sequence ID" value="KAB5588528.1"/>
    <property type="molecule type" value="Genomic_DNA"/>
</dbReference>
<name>A0A5N5QAS6_9AGAM</name>
<accession>A0A5N5QAS6</accession>
<reference evidence="1 2" key="1">
    <citation type="journal article" date="2019" name="Fungal Biol. Biotechnol.">
        <title>Draft genome sequence of fastidious pathogen Ceratobasidium theobromae, which causes vascular-streak dieback in Theobroma cacao.</title>
        <authorList>
            <person name="Ali S.S."/>
            <person name="Asman A."/>
            <person name="Shao J."/>
            <person name="Firmansyah A.P."/>
            <person name="Susilo A.W."/>
            <person name="Rosmana A."/>
            <person name="McMahon P."/>
            <person name="Junaid M."/>
            <person name="Guest D."/>
            <person name="Kheng T.Y."/>
            <person name="Meinhardt L.W."/>
            <person name="Bailey B.A."/>
        </authorList>
    </citation>
    <scope>NUCLEOTIDE SEQUENCE [LARGE SCALE GENOMIC DNA]</scope>
    <source>
        <strain evidence="1 2">CT2</strain>
    </source>
</reference>
<dbReference type="AlphaFoldDB" id="A0A5N5QAS6"/>
<dbReference type="OrthoDB" id="3259846at2759"/>
<proteinExistence type="predicted"/>